<dbReference type="EMBL" id="PKPP01004225">
    <property type="protein sequence ID" value="PWA65436.1"/>
    <property type="molecule type" value="Genomic_DNA"/>
</dbReference>
<dbReference type="STRING" id="35608.A0A2U1MW47"/>
<dbReference type="PANTHER" id="PTHR48052">
    <property type="entry name" value="UNNAMED PRODUCT"/>
    <property type="match status" value="1"/>
</dbReference>
<dbReference type="InterPro" id="IPR032675">
    <property type="entry name" value="LRR_dom_sf"/>
</dbReference>
<keyword evidence="5" id="KW-0732">Signal</keyword>
<evidence type="ECO:0000256" key="5">
    <source>
        <dbReference type="ARBA" id="ARBA00022729"/>
    </source>
</evidence>
<dbReference type="GO" id="GO:0005886">
    <property type="term" value="C:plasma membrane"/>
    <property type="evidence" value="ECO:0007669"/>
    <property type="project" value="UniProtKB-SubCell"/>
</dbReference>
<evidence type="ECO:0000256" key="6">
    <source>
        <dbReference type="ARBA" id="ARBA00022989"/>
    </source>
</evidence>
<proteinExistence type="inferred from homology"/>
<dbReference type="Pfam" id="PF13855">
    <property type="entry name" value="LRR_8"/>
    <property type="match status" value="1"/>
</dbReference>
<name>A0A2U1MW47_ARTAN</name>
<keyword evidence="4" id="KW-0812">Transmembrane</keyword>
<dbReference type="Proteomes" id="UP000245207">
    <property type="component" value="Unassembled WGS sequence"/>
</dbReference>
<evidence type="ECO:0000313" key="10">
    <source>
        <dbReference type="EMBL" id="PWA65436.1"/>
    </source>
</evidence>
<keyword evidence="9" id="KW-0325">Glycoprotein</keyword>
<dbReference type="PANTHER" id="PTHR48052:SF8">
    <property type="entry name" value="LRR RECEPTOR-LIKE SERINE_THREONINE-PROTEIN KINASE FLS2"/>
    <property type="match status" value="1"/>
</dbReference>
<comment type="caution">
    <text evidence="10">The sequence shown here is derived from an EMBL/GenBank/DDBJ whole genome shotgun (WGS) entry which is preliminary data.</text>
</comment>
<evidence type="ECO:0000256" key="3">
    <source>
        <dbReference type="ARBA" id="ARBA00022475"/>
    </source>
</evidence>
<evidence type="ECO:0000256" key="1">
    <source>
        <dbReference type="ARBA" id="ARBA00004251"/>
    </source>
</evidence>
<evidence type="ECO:0000313" key="11">
    <source>
        <dbReference type="Proteomes" id="UP000245207"/>
    </source>
</evidence>
<gene>
    <name evidence="10" type="ORF">CTI12_AA329820</name>
</gene>
<organism evidence="10 11">
    <name type="scientific">Artemisia annua</name>
    <name type="common">Sweet wormwood</name>
    <dbReference type="NCBI Taxonomy" id="35608"/>
    <lineage>
        <taxon>Eukaryota</taxon>
        <taxon>Viridiplantae</taxon>
        <taxon>Streptophyta</taxon>
        <taxon>Embryophyta</taxon>
        <taxon>Tracheophyta</taxon>
        <taxon>Spermatophyta</taxon>
        <taxon>Magnoliopsida</taxon>
        <taxon>eudicotyledons</taxon>
        <taxon>Gunneridae</taxon>
        <taxon>Pentapetalae</taxon>
        <taxon>asterids</taxon>
        <taxon>campanulids</taxon>
        <taxon>Asterales</taxon>
        <taxon>Asteraceae</taxon>
        <taxon>Asteroideae</taxon>
        <taxon>Anthemideae</taxon>
        <taxon>Artemisiinae</taxon>
        <taxon>Artemisia</taxon>
    </lineage>
</organism>
<dbReference type="OrthoDB" id="676979at2759"/>
<sequence>MGNNMFNGKVPFESFGLPSLKRLELSHNQLAGHIDVQPFRQLINLTHLDLSSNSFRGGWELDTLLSSLTNLESLNLSFSGFSVYNKECQSLCQPWI</sequence>
<dbReference type="Gene3D" id="3.80.10.10">
    <property type="entry name" value="Ribonuclease Inhibitor"/>
    <property type="match status" value="2"/>
</dbReference>
<evidence type="ECO:0000256" key="7">
    <source>
        <dbReference type="ARBA" id="ARBA00023136"/>
    </source>
</evidence>
<keyword evidence="7" id="KW-0472">Membrane</keyword>
<dbReference type="SUPFAM" id="SSF52058">
    <property type="entry name" value="L domain-like"/>
    <property type="match status" value="1"/>
</dbReference>
<evidence type="ECO:0000256" key="9">
    <source>
        <dbReference type="ARBA" id="ARBA00023180"/>
    </source>
</evidence>
<dbReference type="AlphaFoldDB" id="A0A2U1MW47"/>
<comment type="similarity">
    <text evidence="2">Belongs to the RLP family.</text>
</comment>
<dbReference type="PRINTS" id="PR00019">
    <property type="entry name" value="LEURICHRPT"/>
</dbReference>
<protein>
    <submittedName>
        <fullName evidence="10">Receptor like protein 52</fullName>
    </submittedName>
</protein>
<comment type="subcellular location">
    <subcellularLocation>
        <location evidence="1">Cell membrane</location>
        <topology evidence="1">Single-pass type I membrane protein</topology>
    </subcellularLocation>
</comment>
<evidence type="ECO:0000256" key="2">
    <source>
        <dbReference type="ARBA" id="ARBA00009592"/>
    </source>
</evidence>
<evidence type="ECO:0000256" key="4">
    <source>
        <dbReference type="ARBA" id="ARBA00022692"/>
    </source>
</evidence>
<keyword evidence="6" id="KW-1133">Transmembrane helix</keyword>
<keyword evidence="8 10" id="KW-0675">Receptor</keyword>
<keyword evidence="11" id="KW-1185">Reference proteome</keyword>
<accession>A0A2U1MW47</accession>
<evidence type="ECO:0000256" key="8">
    <source>
        <dbReference type="ARBA" id="ARBA00023170"/>
    </source>
</evidence>
<dbReference type="InterPro" id="IPR001611">
    <property type="entry name" value="Leu-rich_rpt"/>
</dbReference>
<keyword evidence="3" id="KW-1003">Cell membrane</keyword>
<reference evidence="10 11" key="1">
    <citation type="journal article" date="2018" name="Mol. Plant">
        <title>The genome of Artemisia annua provides insight into the evolution of Asteraceae family and artemisinin biosynthesis.</title>
        <authorList>
            <person name="Shen Q."/>
            <person name="Zhang L."/>
            <person name="Liao Z."/>
            <person name="Wang S."/>
            <person name="Yan T."/>
            <person name="Shi P."/>
            <person name="Liu M."/>
            <person name="Fu X."/>
            <person name="Pan Q."/>
            <person name="Wang Y."/>
            <person name="Lv Z."/>
            <person name="Lu X."/>
            <person name="Zhang F."/>
            <person name="Jiang W."/>
            <person name="Ma Y."/>
            <person name="Chen M."/>
            <person name="Hao X."/>
            <person name="Li L."/>
            <person name="Tang Y."/>
            <person name="Lv G."/>
            <person name="Zhou Y."/>
            <person name="Sun X."/>
            <person name="Brodelius P.E."/>
            <person name="Rose J.K.C."/>
            <person name="Tang K."/>
        </authorList>
    </citation>
    <scope>NUCLEOTIDE SEQUENCE [LARGE SCALE GENOMIC DNA]</scope>
    <source>
        <strain evidence="11">cv. Huhao1</strain>
        <tissue evidence="10">Leaf</tissue>
    </source>
</reference>